<feature type="transmembrane region" description="Helical" evidence="1">
    <location>
        <begin position="135"/>
        <end position="157"/>
    </location>
</feature>
<evidence type="ECO:0000256" key="1">
    <source>
        <dbReference type="SAM" id="Phobius"/>
    </source>
</evidence>
<proteinExistence type="predicted"/>
<accession>A0A1L7XRQ9</accession>
<organism evidence="2 3">
    <name type="scientific">Phialocephala subalpina</name>
    <dbReference type="NCBI Taxonomy" id="576137"/>
    <lineage>
        <taxon>Eukaryota</taxon>
        <taxon>Fungi</taxon>
        <taxon>Dikarya</taxon>
        <taxon>Ascomycota</taxon>
        <taxon>Pezizomycotina</taxon>
        <taxon>Leotiomycetes</taxon>
        <taxon>Helotiales</taxon>
        <taxon>Mollisiaceae</taxon>
        <taxon>Phialocephala</taxon>
        <taxon>Phialocephala fortinii species complex</taxon>
    </lineage>
</organism>
<reference evidence="2 3" key="1">
    <citation type="submission" date="2016-03" db="EMBL/GenBank/DDBJ databases">
        <authorList>
            <person name="Ploux O."/>
        </authorList>
    </citation>
    <scope>NUCLEOTIDE SEQUENCE [LARGE SCALE GENOMIC DNA]</scope>
    <source>
        <strain evidence="2 3">UAMH 11012</strain>
    </source>
</reference>
<dbReference type="OrthoDB" id="4696326at2759"/>
<name>A0A1L7XRQ9_9HELO</name>
<protein>
    <recommendedName>
        <fullName evidence="4">Fucose-specific lectin</fullName>
    </recommendedName>
</protein>
<evidence type="ECO:0000313" key="3">
    <source>
        <dbReference type="Proteomes" id="UP000184330"/>
    </source>
</evidence>
<dbReference type="AlphaFoldDB" id="A0A1L7XRQ9"/>
<keyword evidence="1" id="KW-0472">Membrane</keyword>
<keyword evidence="1" id="KW-1133">Transmembrane helix</keyword>
<gene>
    <name evidence="2" type="ORF">PAC_17619</name>
</gene>
<keyword evidence="3" id="KW-1185">Reference proteome</keyword>
<dbReference type="SUPFAM" id="SSF89372">
    <property type="entry name" value="Fucose-specific lectin"/>
    <property type="match status" value="1"/>
</dbReference>
<sequence>MGDFQEPKTPKVETALMQTTRVVHVKQPAPPPQIPFVDADEKLPPLTASSSESSFTFKKPTTEMSYVDENVPPSTASSSKSSFTFKVPRVPRAVPRTPKIQQSIITFSFGSKAPSVNTSVQTTDTLIFGLRRKHFYAYIGASIVLFLISVIIGLTVLSGASKPFIPPFAGLAVSTLLLPNSSQQTAALFFQDSSTNALNLRISPDVDSLPFSPPQRLDLMKNQFPTQNLSLSATSFASMNGFNSIFHQLFYVMDEGIMVMNLSCPSISPARCEMISNEMISNNLLPTMAPDSGIAAVYLGMGPDQGWRVFYHADDYAISSVSYQNGKWNSTGQVMGSKAVRGSSIAAVTFGSNIEVIYVGQTMNMLFAVENMNGIWMPRKSSLAPASSCREFGLTMNTATMLTTLQPHSFSPTSSLTLSWASTADVLLAYYTGTDNSIYQFVGRSASTLNFATAMSTNSTGRTTPGWTNTAVPVTKGGGGVVSIGFDDQIMVFGEKRAGREVEMSSLNTTSGVFLPGVAI</sequence>
<dbReference type="EMBL" id="FJOG01000046">
    <property type="protein sequence ID" value="CZR67720.1"/>
    <property type="molecule type" value="Genomic_DNA"/>
</dbReference>
<dbReference type="Proteomes" id="UP000184330">
    <property type="component" value="Unassembled WGS sequence"/>
</dbReference>
<dbReference type="Gene3D" id="2.120.10.70">
    <property type="entry name" value="Fucose-specific lectin"/>
    <property type="match status" value="1"/>
</dbReference>
<evidence type="ECO:0008006" key="4">
    <source>
        <dbReference type="Google" id="ProtNLM"/>
    </source>
</evidence>
<evidence type="ECO:0000313" key="2">
    <source>
        <dbReference type="EMBL" id="CZR67720.1"/>
    </source>
</evidence>
<keyword evidence="1" id="KW-0812">Transmembrane</keyword>